<dbReference type="CDD" id="cd17316">
    <property type="entry name" value="MFS_SV2_like"/>
    <property type="match status" value="1"/>
</dbReference>
<keyword evidence="9" id="KW-1185">Reference proteome</keyword>
<comment type="subcellular location">
    <subcellularLocation>
        <location evidence="1">Membrane</location>
        <topology evidence="1">Multi-pass membrane protein</topology>
    </subcellularLocation>
</comment>
<dbReference type="EMBL" id="FN430079">
    <property type="protein sequence ID" value="CAZ81555.1"/>
    <property type="molecule type" value="Genomic_DNA"/>
</dbReference>
<keyword evidence="4 6" id="KW-0472">Membrane</keyword>
<dbReference type="Proteomes" id="UP000006911">
    <property type="component" value="Unassembled WGS sequence"/>
</dbReference>
<dbReference type="Gene3D" id="1.20.1250.20">
    <property type="entry name" value="MFS general substrate transporter like domains"/>
    <property type="match status" value="2"/>
</dbReference>
<evidence type="ECO:0000256" key="3">
    <source>
        <dbReference type="ARBA" id="ARBA00022989"/>
    </source>
</evidence>
<keyword evidence="2 6" id="KW-0812">Transmembrane</keyword>
<dbReference type="HOGENOM" id="CLU_001265_46_1_1"/>
<feature type="transmembrane region" description="Helical" evidence="6">
    <location>
        <begin position="59"/>
        <end position="79"/>
    </location>
</feature>
<evidence type="ECO:0000256" key="4">
    <source>
        <dbReference type="ARBA" id="ARBA00023136"/>
    </source>
</evidence>
<dbReference type="GO" id="GO:0046943">
    <property type="term" value="F:carboxylic acid transmembrane transporter activity"/>
    <property type="evidence" value="ECO:0007669"/>
    <property type="project" value="TreeGrafter"/>
</dbReference>
<feature type="region of interest" description="Disordered" evidence="5">
    <location>
        <begin position="417"/>
        <end position="443"/>
    </location>
</feature>
<feature type="transmembrane region" description="Helical" evidence="6">
    <location>
        <begin position="243"/>
        <end position="264"/>
    </location>
</feature>
<evidence type="ECO:0000256" key="5">
    <source>
        <dbReference type="SAM" id="MobiDB-lite"/>
    </source>
</evidence>
<dbReference type="PANTHER" id="PTHR23508:SF9">
    <property type="entry name" value="CARBOXYLIC ACID TRANSPORT PROTEIN (AFU_ORTHOLOGUE AFUA_2G09450)"/>
    <property type="match status" value="1"/>
</dbReference>
<evidence type="ECO:0000256" key="6">
    <source>
        <dbReference type="SAM" id="Phobius"/>
    </source>
</evidence>
<evidence type="ECO:0000256" key="1">
    <source>
        <dbReference type="ARBA" id="ARBA00004141"/>
    </source>
</evidence>
<name>D5GAL2_TUBMM</name>
<reference evidence="8 9" key="1">
    <citation type="journal article" date="2010" name="Nature">
        <title>Perigord black truffle genome uncovers evolutionary origins and mechanisms of symbiosis.</title>
        <authorList>
            <person name="Martin F."/>
            <person name="Kohler A."/>
            <person name="Murat C."/>
            <person name="Balestrini R."/>
            <person name="Coutinho P.M."/>
            <person name="Jaillon O."/>
            <person name="Montanini B."/>
            <person name="Morin E."/>
            <person name="Noel B."/>
            <person name="Percudani R."/>
            <person name="Porcel B."/>
            <person name="Rubini A."/>
            <person name="Amicucci A."/>
            <person name="Amselem J."/>
            <person name="Anthouard V."/>
            <person name="Arcioni S."/>
            <person name="Artiguenave F."/>
            <person name="Aury J.M."/>
            <person name="Ballario P."/>
            <person name="Bolchi A."/>
            <person name="Brenna A."/>
            <person name="Brun A."/>
            <person name="Buee M."/>
            <person name="Cantarel B."/>
            <person name="Chevalier G."/>
            <person name="Couloux A."/>
            <person name="Da Silva C."/>
            <person name="Denoeud F."/>
            <person name="Duplessis S."/>
            <person name="Ghignone S."/>
            <person name="Hilselberger B."/>
            <person name="Iotti M."/>
            <person name="Marcais B."/>
            <person name="Mello A."/>
            <person name="Miranda M."/>
            <person name="Pacioni G."/>
            <person name="Quesneville H."/>
            <person name="Riccioni C."/>
            <person name="Ruotolo R."/>
            <person name="Splivallo R."/>
            <person name="Stocchi V."/>
            <person name="Tisserant E."/>
            <person name="Viscomi A.R."/>
            <person name="Zambonelli A."/>
            <person name="Zampieri E."/>
            <person name="Henrissat B."/>
            <person name="Lebrun M.H."/>
            <person name="Paolocci F."/>
            <person name="Bonfante P."/>
            <person name="Ottonello S."/>
            <person name="Wincker P."/>
        </authorList>
    </citation>
    <scope>NUCLEOTIDE SEQUENCE [LARGE SCALE GENOMIC DNA]</scope>
    <source>
        <strain evidence="8 9">Mel28</strain>
    </source>
</reference>
<gene>
    <name evidence="8" type="ORF">GSTUM_00003668001</name>
</gene>
<protein>
    <submittedName>
        <fullName evidence="8">(Perigord truffle) hypothetical protein</fullName>
    </submittedName>
</protein>
<feature type="transmembrane region" description="Helical" evidence="6">
    <location>
        <begin position="27"/>
        <end position="47"/>
    </location>
</feature>
<dbReference type="PANTHER" id="PTHR23508">
    <property type="entry name" value="CARBOXYLIC ACID TRANSPORTER PROTEIN HOMOLOG"/>
    <property type="match status" value="1"/>
</dbReference>
<feature type="transmembrane region" description="Helical" evidence="6">
    <location>
        <begin position="148"/>
        <end position="166"/>
    </location>
</feature>
<feature type="transmembrane region" description="Helical" evidence="6">
    <location>
        <begin position="85"/>
        <end position="102"/>
    </location>
</feature>
<dbReference type="InParanoid" id="D5GAL2"/>
<feature type="transmembrane region" description="Helical" evidence="6">
    <location>
        <begin position="271"/>
        <end position="289"/>
    </location>
</feature>
<accession>D5GAL2</accession>
<dbReference type="eggNOG" id="ENOG502QPK1">
    <property type="taxonomic scope" value="Eukaryota"/>
</dbReference>
<dbReference type="InterPro" id="IPR036259">
    <property type="entry name" value="MFS_trans_sf"/>
</dbReference>
<dbReference type="RefSeq" id="XP_002837364.1">
    <property type="nucleotide sequence ID" value="XM_002837318.1"/>
</dbReference>
<sequence>MDGYDFHTVSLSVSRLATFYNQHREHISTSITLTLLFRSVGAATFGIAGDLYGRKYPMIVNLVIIAALQLATAYCATFSQFLGVRALFGIGMGGIWGLAASMGLENMPMEARGLFSGILQQGYALGYLIAAVFNLYVVPNSSHSWKALFFIGAGLTVAVAIARLFFPESKQFIEAKRSGENATGRKKVKLFWKDGKNIMKEYWKRAIYAVVMMALFNFMSHTSQDMYPTYMQQTKGFSPQMSSKATIIAKTGALVGGTICGYYSQFFGRRATIMVATFCGACLIPMWVLPSSWGTLTAGAFLIQFMVQGAWGVVPIHLQELSPPQFRSSFPGIAYQLGNMISAPAAQISSVISEGWIIHVNGEERPDYARTQAAMMAVIFSLLCFWIACGSEVRGSHFELAAAAGGDDSHNDKLRNLENLEMRDPFDTPKEDVEIAENKHSKE</sequence>
<dbReference type="GO" id="GO:0005886">
    <property type="term" value="C:plasma membrane"/>
    <property type="evidence" value="ECO:0007669"/>
    <property type="project" value="TreeGrafter"/>
</dbReference>
<feature type="transmembrane region" description="Helical" evidence="6">
    <location>
        <begin position="206"/>
        <end position="223"/>
    </location>
</feature>
<dbReference type="KEGG" id="tml:GSTUM_00003668001"/>
<dbReference type="InterPro" id="IPR020846">
    <property type="entry name" value="MFS_dom"/>
</dbReference>
<feature type="domain" description="Major facilitator superfamily (MFS) profile" evidence="7">
    <location>
        <begin position="1"/>
        <end position="392"/>
    </location>
</feature>
<dbReference type="Pfam" id="PF00083">
    <property type="entry name" value="Sugar_tr"/>
    <property type="match status" value="1"/>
</dbReference>
<evidence type="ECO:0000256" key="2">
    <source>
        <dbReference type="ARBA" id="ARBA00022692"/>
    </source>
</evidence>
<dbReference type="PROSITE" id="PS50850">
    <property type="entry name" value="MFS"/>
    <property type="match status" value="1"/>
</dbReference>
<organism evidence="8 9">
    <name type="scientific">Tuber melanosporum (strain Mel28)</name>
    <name type="common">Perigord black truffle</name>
    <dbReference type="NCBI Taxonomy" id="656061"/>
    <lineage>
        <taxon>Eukaryota</taxon>
        <taxon>Fungi</taxon>
        <taxon>Dikarya</taxon>
        <taxon>Ascomycota</taxon>
        <taxon>Pezizomycotina</taxon>
        <taxon>Pezizomycetes</taxon>
        <taxon>Pezizales</taxon>
        <taxon>Tuberaceae</taxon>
        <taxon>Tuber</taxon>
    </lineage>
</organism>
<dbReference type="OMA" id="YIMIAFS"/>
<dbReference type="AlphaFoldDB" id="D5GAL2"/>
<dbReference type="GeneID" id="9187495"/>
<dbReference type="InterPro" id="IPR005828">
    <property type="entry name" value="MFS_sugar_transport-like"/>
</dbReference>
<feature type="transmembrane region" description="Helical" evidence="6">
    <location>
        <begin position="114"/>
        <end position="136"/>
    </location>
</feature>
<keyword evidence="3 6" id="KW-1133">Transmembrane helix</keyword>
<evidence type="ECO:0000259" key="7">
    <source>
        <dbReference type="PROSITE" id="PS50850"/>
    </source>
</evidence>
<proteinExistence type="predicted"/>
<evidence type="ECO:0000313" key="8">
    <source>
        <dbReference type="EMBL" id="CAZ81555.1"/>
    </source>
</evidence>
<dbReference type="SUPFAM" id="SSF103473">
    <property type="entry name" value="MFS general substrate transporter"/>
    <property type="match status" value="1"/>
</dbReference>
<evidence type="ECO:0000313" key="9">
    <source>
        <dbReference type="Proteomes" id="UP000006911"/>
    </source>
</evidence>